<dbReference type="Gene3D" id="3.40.50.2000">
    <property type="entry name" value="Glycogen Phosphorylase B"/>
    <property type="match status" value="2"/>
</dbReference>
<evidence type="ECO:0000256" key="1">
    <source>
        <dbReference type="ARBA" id="ARBA00022676"/>
    </source>
</evidence>
<dbReference type="Pfam" id="PF01075">
    <property type="entry name" value="Glyco_transf_9"/>
    <property type="match status" value="1"/>
</dbReference>
<dbReference type="PANTHER" id="PTHR30160">
    <property type="entry name" value="TETRAACYLDISACCHARIDE 4'-KINASE-RELATED"/>
    <property type="match status" value="1"/>
</dbReference>
<dbReference type="PANTHER" id="PTHR30160:SF1">
    <property type="entry name" value="LIPOPOLYSACCHARIDE 1,2-N-ACETYLGLUCOSAMINETRANSFERASE-RELATED"/>
    <property type="match status" value="1"/>
</dbReference>
<reference evidence="3" key="1">
    <citation type="submission" date="2020-02" db="EMBL/GenBank/DDBJ databases">
        <authorList>
            <person name="Meier V. D."/>
        </authorList>
    </citation>
    <scope>NUCLEOTIDE SEQUENCE</scope>
    <source>
        <strain evidence="3">AVDCRST_MAG50</strain>
    </source>
</reference>
<dbReference type="SUPFAM" id="SSF53756">
    <property type="entry name" value="UDP-Glycosyltransferase/glycogen phosphorylase"/>
    <property type="match status" value="1"/>
</dbReference>
<organism evidence="3">
    <name type="scientific">uncultured Acidimicrobiales bacterium</name>
    <dbReference type="NCBI Taxonomy" id="310071"/>
    <lineage>
        <taxon>Bacteria</taxon>
        <taxon>Bacillati</taxon>
        <taxon>Actinomycetota</taxon>
        <taxon>Acidimicrobiia</taxon>
        <taxon>Acidimicrobiales</taxon>
        <taxon>environmental samples</taxon>
    </lineage>
</organism>
<dbReference type="AlphaFoldDB" id="A0A6J4I8R8"/>
<evidence type="ECO:0000256" key="2">
    <source>
        <dbReference type="ARBA" id="ARBA00022679"/>
    </source>
</evidence>
<dbReference type="InterPro" id="IPR002201">
    <property type="entry name" value="Glyco_trans_9"/>
</dbReference>
<keyword evidence="2 3" id="KW-0808">Transferase</keyword>
<sequence length="321" mass="33603">MSGASPPTLLVLRALGLGDLLAAVPALRALDAAFSEHRRVLATTAPMGPLARCVAGFDDIIAVEPLGPLPGGLRPDVAVNLHGRGPQSHQVLLALRPRRLVAFACGDVRGPEWRAGEHEADRWCRMLTEHGIPADPAQIDIVAPPEPAGLPDVRGATLVHPGAAFGARRWPPERWAVVARHEASRGRQVFVTGGPTETDLAGEVVTRAGLPEASNLAGRTDVLGLAALVAQAGRLLSADTGVAHLATALRCPSVVLFGPVSPAEWGPPASRPWHIALWRGRRGDPLGEHCDPGLLLIEPADVVAALDQLDAQPGPRRPSPG</sequence>
<dbReference type="GO" id="GO:0009244">
    <property type="term" value="P:lipopolysaccharide core region biosynthetic process"/>
    <property type="evidence" value="ECO:0007669"/>
    <property type="project" value="TreeGrafter"/>
</dbReference>
<dbReference type="GO" id="GO:0008713">
    <property type="term" value="F:ADP-heptose-lipopolysaccharide heptosyltransferase activity"/>
    <property type="evidence" value="ECO:0007669"/>
    <property type="project" value="TreeGrafter"/>
</dbReference>
<protein>
    <submittedName>
        <fullName evidence="3">ADP-heptose--lipooligosaccharide heptosyltransferase II</fullName>
    </submittedName>
</protein>
<evidence type="ECO:0000313" key="3">
    <source>
        <dbReference type="EMBL" id="CAA9245250.1"/>
    </source>
</evidence>
<name>A0A6J4I8R8_9ACTN</name>
<dbReference type="GO" id="GO:0005829">
    <property type="term" value="C:cytosol"/>
    <property type="evidence" value="ECO:0007669"/>
    <property type="project" value="TreeGrafter"/>
</dbReference>
<dbReference type="CDD" id="cd03789">
    <property type="entry name" value="GT9_LPS_heptosyltransferase"/>
    <property type="match status" value="1"/>
</dbReference>
<gene>
    <name evidence="3" type="ORF">AVDCRST_MAG50-1924</name>
</gene>
<accession>A0A6J4I8R8</accession>
<dbReference type="InterPro" id="IPR051199">
    <property type="entry name" value="LPS_LOS_Heptosyltrfase"/>
</dbReference>
<keyword evidence="1" id="KW-0328">Glycosyltransferase</keyword>
<proteinExistence type="predicted"/>
<dbReference type="EMBL" id="CADCTF010000098">
    <property type="protein sequence ID" value="CAA9245250.1"/>
    <property type="molecule type" value="Genomic_DNA"/>
</dbReference>